<protein>
    <recommendedName>
        <fullName evidence="4">DUF6779 domain-containing protein</fullName>
    </recommendedName>
</protein>
<keyword evidence="3" id="KW-0472">Membrane</keyword>
<evidence type="ECO:0000256" key="2">
    <source>
        <dbReference type="SAM" id="MobiDB-lite"/>
    </source>
</evidence>
<evidence type="ECO:0000256" key="1">
    <source>
        <dbReference type="SAM" id="Coils"/>
    </source>
</evidence>
<reference evidence="5" key="1">
    <citation type="journal article" date="2021" name="PeerJ">
        <title>Extensive microbial diversity within the chicken gut microbiome revealed by metagenomics and culture.</title>
        <authorList>
            <person name="Gilroy R."/>
            <person name="Ravi A."/>
            <person name="Getino M."/>
            <person name="Pursley I."/>
            <person name="Horton D.L."/>
            <person name="Alikhan N.F."/>
            <person name="Baker D."/>
            <person name="Gharbi K."/>
            <person name="Hall N."/>
            <person name="Watson M."/>
            <person name="Adriaenssens E.M."/>
            <person name="Foster-Nyarko E."/>
            <person name="Jarju S."/>
            <person name="Secka A."/>
            <person name="Antonio M."/>
            <person name="Oren A."/>
            <person name="Chaudhuri R.R."/>
            <person name="La Ragione R."/>
            <person name="Hildebrand F."/>
            <person name="Pallen M.J."/>
        </authorList>
    </citation>
    <scope>NUCLEOTIDE SEQUENCE</scope>
    <source>
        <strain evidence="5">4376</strain>
    </source>
</reference>
<feature type="coiled-coil region" evidence="1">
    <location>
        <begin position="87"/>
        <end position="140"/>
    </location>
</feature>
<feature type="compositionally biased region" description="Basic and acidic residues" evidence="2">
    <location>
        <begin position="220"/>
        <end position="231"/>
    </location>
</feature>
<sequence length="248" mass="27946">MSFHEQPSSRSRSGSEGSMGRILMFALFALALVASVLMLFVDSEVWSKVAVIAALWAAFIGAVLVTRYSGALKAERERVRQIDGEHRAELEREKSQFMQREATLESDYNKRLQAARDEHLDQLRAELAQMRRQLAELSGRDLGEEDQRAVRARAERIRELENAAKPAQQPAQQPAHGKHESRPQFSTGSFHTVQWTGQDSQETSQLPLIVDTTAMDAPAEEPKRGRRRADESSEGLTVAELMKRFKSE</sequence>
<dbReference type="Pfam" id="PF20570">
    <property type="entry name" value="DUF6779"/>
    <property type="match status" value="1"/>
</dbReference>
<dbReference type="EMBL" id="DXFZ01000057">
    <property type="protein sequence ID" value="HIW95809.1"/>
    <property type="molecule type" value="Genomic_DNA"/>
</dbReference>
<keyword evidence="3" id="KW-1133">Transmembrane helix</keyword>
<feature type="region of interest" description="Disordered" evidence="2">
    <location>
        <begin position="161"/>
        <end position="186"/>
    </location>
</feature>
<feature type="region of interest" description="Disordered" evidence="2">
    <location>
        <begin position="212"/>
        <end position="248"/>
    </location>
</feature>
<feature type="transmembrane region" description="Helical" evidence="3">
    <location>
        <begin position="46"/>
        <end position="66"/>
    </location>
</feature>
<dbReference type="AlphaFoldDB" id="A0A9D1RX80"/>
<organism evidence="5 6">
    <name type="scientific">Candidatus Corynebacterium gallistercoris</name>
    <dbReference type="NCBI Taxonomy" id="2838530"/>
    <lineage>
        <taxon>Bacteria</taxon>
        <taxon>Bacillati</taxon>
        <taxon>Actinomycetota</taxon>
        <taxon>Actinomycetes</taxon>
        <taxon>Mycobacteriales</taxon>
        <taxon>Corynebacteriaceae</taxon>
        <taxon>Corynebacterium</taxon>
    </lineage>
</organism>
<dbReference type="Proteomes" id="UP000824189">
    <property type="component" value="Unassembled WGS sequence"/>
</dbReference>
<evidence type="ECO:0000313" key="5">
    <source>
        <dbReference type="EMBL" id="HIW95809.1"/>
    </source>
</evidence>
<keyword evidence="3" id="KW-0812">Transmembrane</keyword>
<reference evidence="5" key="2">
    <citation type="submission" date="2021-04" db="EMBL/GenBank/DDBJ databases">
        <authorList>
            <person name="Gilroy R."/>
        </authorList>
    </citation>
    <scope>NUCLEOTIDE SEQUENCE</scope>
    <source>
        <strain evidence="5">4376</strain>
    </source>
</reference>
<name>A0A9D1RX80_9CORY</name>
<feature type="transmembrane region" description="Helical" evidence="3">
    <location>
        <begin position="21"/>
        <end position="40"/>
    </location>
</feature>
<feature type="compositionally biased region" description="Low complexity" evidence="2">
    <location>
        <begin position="163"/>
        <end position="175"/>
    </location>
</feature>
<accession>A0A9D1RX80</accession>
<keyword evidence="1" id="KW-0175">Coiled coil</keyword>
<comment type="caution">
    <text evidence="5">The sequence shown here is derived from an EMBL/GenBank/DDBJ whole genome shotgun (WGS) entry which is preliminary data.</text>
</comment>
<feature type="domain" description="DUF6779" evidence="4">
    <location>
        <begin position="48"/>
        <end position="156"/>
    </location>
</feature>
<evidence type="ECO:0000256" key="3">
    <source>
        <dbReference type="SAM" id="Phobius"/>
    </source>
</evidence>
<evidence type="ECO:0000259" key="4">
    <source>
        <dbReference type="Pfam" id="PF20570"/>
    </source>
</evidence>
<dbReference type="InterPro" id="IPR046706">
    <property type="entry name" value="DUF6779"/>
</dbReference>
<gene>
    <name evidence="5" type="ORF">H9867_04915</name>
</gene>
<proteinExistence type="predicted"/>
<evidence type="ECO:0000313" key="6">
    <source>
        <dbReference type="Proteomes" id="UP000824189"/>
    </source>
</evidence>